<keyword evidence="1" id="KW-0812">Transmembrane</keyword>
<name>A0A2P2R0S3_RHIMU</name>
<keyword evidence="1" id="KW-1133">Transmembrane helix</keyword>
<evidence type="ECO:0000256" key="1">
    <source>
        <dbReference type="SAM" id="Phobius"/>
    </source>
</evidence>
<keyword evidence="1" id="KW-0472">Membrane</keyword>
<sequence length="33" mass="3908">MIEKYETKVITSFSGFHLCISFIFSYLFILNKS</sequence>
<organism evidence="2">
    <name type="scientific">Rhizophora mucronata</name>
    <name type="common">Asiatic mangrove</name>
    <dbReference type="NCBI Taxonomy" id="61149"/>
    <lineage>
        <taxon>Eukaryota</taxon>
        <taxon>Viridiplantae</taxon>
        <taxon>Streptophyta</taxon>
        <taxon>Embryophyta</taxon>
        <taxon>Tracheophyta</taxon>
        <taxon>Spermatophyta</taxon>
        <taxon>Magnoliopsida</taxon>
        <taxon>eudicotyledons</taxon>
        <taxon>Gunneridae</taxon>
        <taxon>Pentapetalae</taxon>
        <taxon>rosids</taxon>
        <taxon>fabids</taxon>
        <taxon>Malpighiales</taxon>
        <taxon>Rhizophoraceae</taxon>
        <taxon>Rhizophora</taxon>
    </lineage>
</organism>
<feature type="transmembrane region" description="Helical" evidence="1">
    <location>
        <begin position="12"/>
        <end position="30"/>
    </location>
</feature>
<evidence type="ECO:0000313" key="2">
    <source>
        <dbReference type="EMBL" id="MBX72828.1"/>
    </source>
</evidence>
<accession>A0A2P2R0S3</accession>
<dbReference type="AlphaFoldDB" id="A0A2P2R0S3"/>
<protein>
    <submittedName>
        <fullName evidence="2">Uncharacterized protein</fullName>
    </submittedName>
</protein>
<dbReference type="EMBL" id="GGEC01092344">
    <property type="protein sequence ID" value="MBX72828.1"/>
    <property type="molecule type" value="Transcribed_RNA"/>
</dbReference>
<reference evidence="2" key="1">
    <citation type="submission" date="2018-02" db="EMBL/GenBank/DDBJ databases">
        <title>Rhizophora mucronata_Transcriptome.</title>
        <authorList>
            <person name="Meera S.P."/>
            <person name="Sreeshan A."/>
            <person name="Augustine A."/>
        </authorList>
    </citation>
    <scope>NUCLEOTIDE SEQUENCE</scope>
    <source>
        <tissue evidence="2">Leaf</tissue>
    </source>
</reference>
<proteinExistence type="predicted"/>